<dbReference type="EMBL" id="LT594632">
    <property type="protein sequence ID" value="SCO92871.1"/>
    <property type="molecule type" value="Genomic_DNA"/>
</dbReference>
<evidence type="ECO:0000313" key="2">
    <source>
        <dbReference type="EMBL" id="SCO92871.1"/>
    </source>
</evidence>
<evidence type="ECO:0000256" key="1">
    <source>
        <dbReference type="SAM" id="Phobius"/>
    </source>
</evidence>
<feature type="transmembrane region" description="Helical" evidence="1">
    <location>
        <begin position="269"/>
        <end position="290"/>
    </location>
</feature>
<feature type="transmembrane region" description="Helical" evidence="1">
    <location>
        <begin position="6"/>
        <end position="26"/>
    </location>
</feature>
<dbReference type="InterPro" id="IPR022139">
    <property type="entry name" value="Fam-L/Fam-M-like_plasmodium"/>
</dbReference>
<dbReference type="AlphaFoldDB" id="A0A1D3SN74"/>
<sequence length="305" mass="35999">MEQKFKSLLFSKVSTFILLSWIYHFYIYKSTHNKSFVEYYKNHRKLYIRNYRLLAKYNQDKDSSIVCLKEEIPDGVNNKKDIPYIERENTIKNKASNGYLLRNARGNKKCMKNKSCIFEMKKYSHLEKKIFKELDYVDFLKKNKTISDKIYKTIIRKKCGLRFALPLLLILVLLISFILDNFWGYGLTFGLFKLIVLISPPVQVSNLSSYSYLKLFESDLSIIFNAPISPDIATLYMWLTKSPLSWFTNSVVETNGINANYCVTGFLGFLIYFVPIFILGIILISAVFYYHKKVKKYEKIKFRKK</sequence>
<keyword evidence="1" id="KW-0472">Membrane</keyword>
<gene>
    <name evidence="2" type="primary">PmUG01_11012100</name>
    <name evidence="2" type="ORF">PMUG01_11012100</name>
</gene>
<reference evidence="2 3" key="1">
    <citation type="submission" date="2016-06" db="EMBL/GenBank/DDBJ databases">
        <authorList>
            <consortium name="Pathogen Informatics"/>
        </authorList>
    </citation>
    <scope>NUCLEOTIDE SEQUENCE [LARGE SCALE GENOMIC DNA]</scope>
</reference>
<proteinExistence type="predicted"/>
<protein>
    <submittedName>
        <fullName evidence="2">Fam-l protein</fullName>
    </submittedName>
</protein>
<dbReference type="Pfam" id="PF12420">
    <property type="entry name" value="DUF3671"/>
    <property type="match status" value="1"/>
</dbReference>
<dbReference type="VEuPathDB" id="PlasmoDB:PmUG01_11012100"/>
<organism evidence="2 3">
    <name type="scientific">Plasmodium malariae</name>
    <dbReference type="NCBI Taxonomy" id="5858"/>
    <lineage>
        <taxon>Eukaryota</taxon>
        <taxon>Sar</taxon>
        <taxon>Alveolata</taxon>
        <taxon>Apicomplexa</taxon>
        <taxon>Aconoidasida</taxon>
        <taxon>Haemosporida</taxon>
        <taxon>Plasmodiidae</taxon>
        <taxon>Plasmodium</taxon>
        <taxon>Plasmodium (Plasmodium)</taxon>
    </lineage>
</organism>
<dbReference type="RefSeq" id="XP_028862324.1">
    <property type="nucleotide sequence ID" value="XM_029005768.1"/>
</dbReference>
<keyword evidence="3" id="KW-1185">Reference proteome</keyword>
<feature type="transmembrane region" description="Helical" evidence="1">
    <location>
        <begin position="159"/>
        <end position="179"/>
    </location>
</feature>
<dbReference type="KEGG" id="pmal:PMUG01_11012100"/>
<dbReference type="Proteomes" id="UP000219813">
    <property type="component" value="Chromosome 11"/>
</dbReference>
<keyword evidence="1" id="KW-0812">Transmembrane</keyword>
<dbReference type="GeneID" id="39869576"/>
<keyword evidence="1" id="KW-1133">Transmembrane helix</keyword>
<name>A0A1D3SN74_PLAMA</name>
<accession>A0A1D3SN74</accession>
<evidence type="ECO:0000313" key="3">
    <source>
        <dbReference type="Proteomes" id="UP000219813"/>
    </source>
</evidence>